<sequence length="60" mass="6992">MKYAYLFKFISEIRNHYDNYKVSCIGFDKIGQFTESPTSLKTLIAKNTNELTSKVYTENS</sequence>
<dbReference type="AlphaFoldDB" id="A0A095AG09"/>
<protein>
    <submittedName>
        <fullName evidence="1">Uncharacterized protein</fullName>
    </submittedName>
</protein>
<dbReference type="EMBL" id="KL250517">
    <property type="protein sequence ID" value="KGB32796.1"/>
    <property type="molecule type" value="Genomic_DNA"/>
</dbReference>
<name>A0A095AG09_SCHHA</name>
<organism evidence="1">
    <name type="scientific">Schistosoma haematobium</name>
    <name type="common">Blood fluke</name>
    <dbReference type="NCBI Taxonomy" id="6185"/>
    <lineage>
        <taxon>Eukaryota</taxon>
        <taxon>Metazoa</taxon>
        <taxon>Spiralia</taxon>
        <taxon>Lophotrochozoa</taxon>
        <taxon>Platyhelminthes</taxon>
        <taxon>Trematoda</taxon>
        <taxon>Digenea</taxon>
        <taxon>Strigeidida</taxon>
        <taxon>Schistosomatoidea</taxon>
        <taxon>Schistosomatidae</taxon>
        <taxon>Schistosoma</taxon>
    </lineage>
</organism>
<evidence type="ECO:0000313" key="1">
    <source>
        <dbReference type="EMBL" id="KGB32796.1"/>
    </source>
</evidence>
<reference evidence="1" key="1">
    <citation type="journal article" date="2012" name="Nat. Genet.">
        <title>Whole-genome sequence of Schistosoma haematobium.</title>
        <authorList>
            <person name="Young N.D."/>
            <person name="Jex A.R."/>
            <person name="Li B."/>
            <person name="Liu S."/>
            <person name="Yang L."/>
            <person name="Xiong Z."/>
            <person name="Li Y."/>
            <person name="Cantacessi C."/>
            <person name="Hall R.S."/>
            <person name="Xu X."/>
            <person name="Chen F."/>
            <person name="Wu X."/>
            <person name="Zerlotini A."/>
            <person name="Oliveira G."/>
            <person name="Hofmann A."/>
            <person name="Zhang G."/>
            <person name="Fang X."/>
            <person name="Kang Y."/>
            <person name="Campbell B.E."/>
            <person name="Loukas A."/>
            <person name="Ranganathan S."/>
            <person name="Rollinson D."/>
            <person name="Rinaldi G."/>
            <person name="Brindley P.J."/>
            <person name="Yang H."/>
            <person name="Wang J."/>
            <person name="Wang J."/>
            <person name="Gasser R.B."/>
        </authorList>
    </citation>
    <scope>NUCLEOTIDE SEQUENCE [LARGE SCALE GENOMIC DNA]</scope>
</reference>
<accession>A0A095AG09</accession>
<proteinExistence type="predicted"/>
<gene>
    <name evidence="1" type="ORF">MS3_00937</name>
</gene>